<gene>
    <name evidence="1" type="ORF">HG543_13725</name>
</gene>
<dbReference type="SUPFAM" id="SSF48371">
    <property type="entry name" value="ARM repeat"/>
    <property type="match status" value="1"/>
</dbReference>
<proteinExistence type="predicted"/>
<dbReference type="InterPro" id="IPR011959">
    <property type="entry name" value="CHP02270"/>
</dbReference>
<dbReference type="AlphaFoldDB" id="A0A848LCE0"/>
<evidence type="ECO:0000313" key="1">
    <source>
        <dbReference type="EMBL" id="NMO15902.1"/>
    </source>
</evidence>
<comment type="caution">
    <text evidence="1">The sequence shown here is derived from an EMBL/GenBank/DDBJ whole genome shotgun (WGS) entry which is preliminary data.</text>
</comment>
<organism evidence="1 2">
    <name type="scientific">Pyxidicoccus fallax</name>
    <dbReference type="NCBI Taxonomy" id="394095"/>
    <lineage>
        <taxon>Bacteria</taxon>
        <taxon>Pseudomonadati</taxon>
        <taxon>Myxococcota</taxon>
        <taxon>Myxococcia</taxon>
        <taxon>Myxococcales</taxon>
        <taxon>Cystobacterineae</taxon>
        <taxon>Myxococcaceae</taxon>
        <taxon>Pyxidicoccus</taxon>
    </lineage>
</organism>
<protein>
    <submittedName>
        <fullName evidence="1">TIGR02270 family protein</fullName>
    </submittedName>
</protein>
<dbReference type="Gene3D" id="1.25.10.10">
    <property type="entry name" value="Leucine-rich Repeat Variant"/>
    <property type="match status" value="1"/>
</dbReference>
<dbReference type="InterPro" id="IPR011989">
    <property type="entry name" value="ARM-like"/>
</dbReference>
<reference evidence="1 2" key="1">
    <citation type="submission" date="2020-04" db="EMBL/GenBank/DDBJ databases">
        <title>Draft genome of Pyxidicoccus fallax type strain.</title>
        <authorList>
            <person name="Whitworth D.E."/>
        </authorList>
    </citation>
    <scope>NUCLEOTIDE SEQUENCE [LARGE SCALE GENOMIC DNA]</scope>
    <source>
        <strain evidence="1 2">DSM 14698</strain>
    </source>
</reference>
<name>A0A848LCE0_9BACT</name>
<keyword evidence="2" id="KW-1185">Reference proteome</keyword>
<dbReference type="EMBL" id="JABBJJ010000051">
    <property type="protein sequence ID" value="NMO15902.1"/>
    <property type="molecule type" value="Genomic_DNA"/>
</dbReference>
<sequence length="437" mass="46529">MAPPRLMMDVYEEHLSEAGFLWERWERGLASPAVDLTVTAAREERLLAHLDALTVGGSEVAGALLIPTLDSKAPTEVAAAAFALLASGEEGARKVLERLEAGKGPALAGIQRALELDDSLAPAALLPLLGSPRVDVQTLVLGALVFRRAVSPTVVEKFLSHGDPRLQSAALLGLEGRLDETHRKGLQAALDSPHTGVRHAALTAGLIAGLRGAWERCRKWAGESSAVGAQARVLLALGGGEQDITGLVKLLENAVLRPSTLWALGFSGHVSAAEACLAWMDKDRGTAALAAEAFSAITGLRLEAPYVAPARVAAEEPIPLEEEDLDADLVPTPEDALATPAPAAVAAWWKEARTRFDPGTRYLRGLPFSAQALLEALRQEPMRRRGVLALELAIRSRGQLRLEARAFTRRQASELARAFASLASLSPRRFDGLMTQG</sequence>
<dbReference type="Proteomes" id="UP000518300">
    <property type="component" value="Unassembled WGS sequence"/>
</dbReference>
<accession>A0A848LCE0</accession>
<dbReference type="RefSeq" id="WP_169345192.1">
    <property type="nucleotide sequence ID" value="NZ_JABBJJ010000051.1"/>
</dbReference>
<evidence type="ECO:0000313" key="2">
    <source>
        <dbReference type="Proteomes" id="UP000518300"/>
    </source>
</evidence>
<dbReference type="InterPro" id="IPR016024">
    <property type="entry name" value="ARM-type_fold"/>
</dbReference>
<dbReference type="NCBIfam" id="TIGR02270">
    <property type="entry name" value="TIGR02270 family protein"/>
    <property type="match status" value="1"/>
</dbReference>